<dbReference type="AlphaFoldDB" id="A0AAW0CI32"/>
<keyword evidence="3" id="KW-1185">Reference proteome</keyword>
<evidence type="ECO:0000313" key="3">
    <source>
        <dbReference type="Proteomes" id="UP001362999"/>
    </source>
</evidence>
<organism evidence="2 3">
    <name type="scientific">Favolaschia claudopus</name>
    <dbReference type="NCBI Taxonomy" id="2862362"/>
    <lineage>
        <taxon>Eukaryota</taxon>
        <taxon>Fungi</taxon>
        <taxon>Dikarya</taxon>
        <taxon>Basidiomycota</taxon>
        <taxon>Agaricomycotina</taxon>
        <taxon>Agaricomycetes</taxon>
        <taxon>Agaricomycetidae</taxon>
        <taxon>Agaricales</taxon>
        <taxon>Marasmiineae</taxon>
        <taxon>Mycenaceae</taxon>
        <taxon>Favolaschia</taxon>
    </lineage>
</organism>
<evidence type="ECO:0000313" key="2">
    <source>
        <dbReference type="EMBL" id="KAK7038585.1"/>
    </source>
</evidence>
<feature type="region of interest" description="Disordered" evidence="1">
    <location>
        <begin position="1"/>
        <end position="69"/>
    </location>
</feature>
<accession>A0AAW0CI32</accession>
<reference evidence="2 3" key="1">
    <citation type="journal article" date="2024" name="J Genomics">
        <title>Draft genome sequencing and assembly of Favolaschia claudopus CIRM-BRFM 2984 isolated from oak limbs.</title>
        <authorList>
            <person name="Navarro D."/>
            <person name="Drula E."/>
            <person name="Chaduli D."/>
            <person name="Cazenave R."/>
            <person name="Ahrendt S."/>
            <person name="Wang J."/>
            <person name="Lipzen A."/>
            <person name="Daum C."/>
            <person name="Barry K."/>
            <person name="Grigoriev I.V."/>
            <person name="Favel A."/>
            <person name="Rosso M.N."/>
            <person name="Martin F."/>
        </authorList>
    </citation>
    <scope>NUCLEOTIDE SEQUENCE [LARGE SCALE GENOMIC DNA]</scope>
    <source>
        <strain evidence="2 3">CIRM-BRFM 2984</strain>
    </source>
</reference>
<sequence>MERMHAKTSIPPPPPCVSDSSRSATSTTPASASDSLPPLLPPLPFTSAPASTTRGACASPSSSSLSPSDNSVVYSLSFYAHLCRLRREGARSGATDVVEAATRMIRIPSVPVNSESSAFSRGTAVGRDTGVDVEGGVGVAGLGWVDEGRLIRDAWRCWGLVKPVAGAGGEVPGEVGVDGVVEGEEVDGCRLYRAVNVGEIVVLLKGTHRSGMNSSAQFVVMSNNDNTKEYDNVAAVHYDGEDKISCVVLV</sequence>
<evidence type="ECO:0000256" key="1">
    <source>
        <dbReference type="SAM" id="MobiDB-lite"/>
    </source>
</evidence>
<comment type="caution">
    <text evidence="2">The sequence shown here is derived from an EMBL/GenBank/DDBJ whole genome shotgun (WGS) entry which is preliminary data.</text>
</comment>
<dbReference type="EMBL" id="JAWWNJ010000017">
    <property type="protein sequence ID" value="KAK7038585.1"/>
    <property type="molecule type" value="Genomic_DNA"/>
</dbReference>
<name>A0AAW0CI32_9AGAR</name>
<feature type="compositionally biased region" description="Low complexity" evidence="1">
    <location>
        <begin position="18"/>
        <end position="37"/>
    </location>
</feature>
<gene>
    <name evidence="2" type="ORF">R3P38DRAFT_3350567</name>
</gene>
<feature type="compositionally biased region" description="Low complexity" evidence="1">
    <location>
        <begin position="45"/>
        <end position="69"/>
    </location>
</feature>
<proteinExistence type="predicted"/>
<dbReference type="Proteomes" id="UP001362999">
    <property type="component" value="Unassembled WGS sequence"/>
</dbReference>
<protein>
    <submittedName>
        <fullName evidence="2">Uncharacterized protein</fullName>
    </submittedName>
</protein>